<evidence type="ECO:0000313" key="4">
    <source>
        <dbReference type="EMBL" id="KRM54313.1"/>
    </source>
</evidence>
<dbReference type="SUPFAM" id="SSF55729">
    <property type="entry name" value="Acyl-CoA N-acyltransferases (Nat)"/>
    <property type="match status" value="1"/>
</dbReference>
<evidence type="ECO:0000259" key="3">
    <source>
        <dbReference type="PROSITE" id="PS51186"/>
    </source>
</evidence>
<keyword evidence="2" id="KW-0012">Acyltransferase</keyword>
<accession>A0A0R1ZRM9</accession>
<dbReference type="Pfam" id="PF00583">
    <property type="entry name" value="Acetyltransf_1"/>
    <property type="match status" value="1"/>
</dbReference>
<keyword evidence="5" id="KW-1185">Reference proteome</keyword>
<feature type="domain" description="N-acetyltransferase" evidence="3">
    <location>
        <begin position="18"/>
        <end position="188"/>
    </location>
</feature>
<reference evidence="4 5" key="1">
    <citation type="journal article" date="2015" name="Genome Announc.">
        <title>Expanding the biotechnology potential of lactobacilli through comparative genomics of 213 strains and associated genera.</title>
        <authorList>
            <person name="Sun Z."/>
            <person name="Harris H.M."/>
            <person name="McCann A."/>
            <person name="Guo C."/>
            <person name="Argimon S."/>
            <person name="Zhang W."/>
            <person name="Yang X."/>
            <person name="Jeffery I.B."/>
            <person name="Cooney J.C."/>
            <person name="Kagawa T.F."/>
            <person name="Liu W."/>
            <person name="Song Y."/>
            <person name="Salvetti E."/>
            <person name="Wrobel A."/>
            <person name="Rasinkangas P."/>
            <person name="Parkhill J."/>
            <person name="Rea M.C."/>
            <person name="O'Sullivan O."/>
            <person name="Ritari J."/>
            <person name="Douillard F.P."/>
            <person name="Paul Ross R."/>
            <person name="Yang R."/>
            <person name="Briner A.E."/>
            <person name="Felis G.E."/>
            <person name="de Vos W.M."/>
            <person name="Barrangou R."/>
            <person name="Klaenhammer T.R."/>
            <person name="Caufield P.W."/>
            <person name="Cui Y."/>
            <person name="Zhang H."/>
            <person name="O'Toole P.W."/>
        </authorList>
    </citation>
    <scope>NUCLEOTIDE SEQUENCE [LARGE SCALE GENOMIC DNA]</scope>
    <source>
        <strain evidence="4 5">DSM 20505</strain>
    </source>
</reference>
<evidence type="ECO:0000256" key="2">
    <source>
        <dbReference type="ARBA" id="ARBA00023315"/>
    </source>
</evidence>
<dbReference type="InterPro" id="IPR016181">
    <property type="entry name" value="Acyl_CoA_acyltransferase"/>
</dbReference>
<dbReference type="EMBL" id="AYYO01000056">
    <property type="protein sequence ID" value="KRM54313.1"/>
    <property type="molecule type" value="Genomic_DNA"/>
</dbReference>
<evidence type="ECO:0000313" key="5">
    <source>
        <dbReference type="Proteomes" id="UP000051679"/>
    </source>
</evidence>
<dbReference type="PATRIC" id="fig|1291052.5.peg.543"/>
<comment type="caution">
    <text evidence="4">The sequence shown here is derived from an EMBL/GenBank/DDBJ whole genome shotgun (WGS) entry which is preliminary data.</text>
</comment>
<gene>
    <name evidence="4" type="ORF">FC18_GL000532</name>
</gene>
<dbReference type="Proteomes" id="UP000051679">
    <property type="component" value="Unassembled WGS sequence"/>
</dbReference>
<dbReference type="GO" id="GO:0016747">
    <property type="term" value="F:acyltransferase activity, transferring groups other than amino-acyl groups"/>
    <property type="evidence" value="ECO:0007669"/>
    <property type="project" value="InterPro"/>
</dbReference>
<proteinExistence type="predicted"/>
<dbReference type="InterPro" id="IPR000182">
    <property type="entry name" value="GNAT_dom"/>
</dbReference>
<dbReference type="InterPro" id="IPR050832">
    <property type="entry name" value="Bact_Acetyltransf"/>
</dbReference>
<dbReference type="PROSITE" id="PS51186">
    <property type="entry name" value="GNAT"/>
    <property type="match status" value="1"/>
</dbReference>
<organism evidence="4 5">
    <name type="scientific">Lacticaseibacillus sharpeae JCM 1186 = DSM 20505</name>
    <dbReference type="NCBI Taxonomy" id="1291052"/>
    <lineage>
        <taxon>Bacteria</taxon>
        <taxon>Bacillati</taxon>
        <taxon>Bacillota</taxon>
        <taxon>Bacilli</taxon>
        <taxon>Lactobacillales</taxon>
        <taxon>Lactobacillaceae</taxon>
        <taxon>Lacticaseibacillus</taxon>
    </lineage>
</organism>
<sequence>MAASGGISRGKRKDLLMKQIRRVTEADIDTLVHMARTTFADTFNANTAPADMQAFLATAYAPEQLLSELRTPGTTFWFVTIDDVPAGYMKLNVDAAVTADVLAQNALELERIYILPTYKRHGLGSLLYAHALQLAQTLGKTKIALGVWEHNEPAKNFYQRRGFKKVGEHAFVVGDDPQHDWLMEADVQV</sequence>
<dbReference type="AlphaFoldDB" id="A0A0R1ZRM9"/>
<dbReference type="Gene3D" id="3.40.630.30">
    <property type="match status" value="1"/>
</dbReference>
<dbReference type="PANTHER" id="PTHR43877">
    <property type="entry name" value="AMINOALKYLPHOSPHONATE N-ACETYLTRANSFERASE-RELATED-RELATED"/>
    <property type="match status" value="1"/>
</dbReference>
<name>A0A0R1ZRM9_9LACO</name>
<keyword evidence="1 4" id="KW-0808">Transferase</keyword>
<evidence type="ECO:0000256" key="1">
    <source>
        <dbReference type="ARBA" id="ARBA00022679"/>
    </source>
</evidence>
<dbReference type="OrthoDB" id="7205533at2"/>
<dbReference type="STRING" id="1291052.FC18_GL000532"/>
<dbReference type="CDD" id="cd04301">
    <property type="entry name" value="NAT_SF"/>
    <property type="match status" value="1"/>
</dbReference>
<protein>
    <submittedName>
        <fullName evidence="4">N-acetyltransferase GCN5</fullName>
    </submittedName>
</protein>